<evidence type="ECO:0000313" key="1">
    <source>
        <dbReference type="EMBL" id="VDP38428.1"/>
    </source>
</evidence>
<organism evidence="1 2">
    <name type="scientific">Schistosoma margrebowiei</name>
    <dbReference type="NCBI Taxonomy" id="48269"/>
    <lineage>
        <taxon>Eukaryota</taxon>
        <taxon>Metazoa</taxon>
        <taxon>Spiralia</taxon>
        <taxon>Lophotrochozoa</taxon>
        <taxon>Platyhelminthes</taxon>
        <taxon>Trematoda</taxon>
        <taxon>Digenea</taxon>
        <taxon>Strigeidida</taxon>
        <taxon>Schistosomatoidea</taxon>
        <taxon>Schistosomatidae</taxon>
        <taxon>Schistosoma</taxon>
    </lineage>
</organism>
<dbReference type="Proteomes" id="UP000277204">
    <property type="component" value="Unassembled WGS sequence"/>
</dbReference>
<sequence length="44" mass="5271">MIFYPGHTEKHKRRPKDVSKCSTKVYRQWGLLPSRIENQSAKIR</sequence>
<dbReference type="AlphaFoldDB" id="A0A183MYL8"/>
<reference evidence="1 2" key="1">
    <citation type="submission" date="2018-11" db="EMBL/GenBank/DDBJ databases">
        <authorList>
            <consortium name="Pathogen Informatics"/>
        </authorList>
    </citation>
    <scope>NUCLEOTIDE SEQUENCE [LARGE SCALE GENOMIC DNA]</scope>
    <source>
        <strain evidence="1 2">Zambia</strain>
    </source>
</reference>
<gene>
    <name evidence="1" type="ORF">SMRZ_LOCUS21143</name>
</gene>
<protein>
    <submittedName>
        <fullName evidence="1">Uncharacterized protein</fullName>
    </submittedName>
</protein>
<dbReference type="EMBL" id="UZAI01018588">
    <property type="protein sequence ID" value="VDP38428.1"/>
    <property type="molecule type" value="Genomic_DNA"/>
</dbReference>
<name>A0A183MYL8_9TREM</name>
<keyword evidence="2" id="KW-1185">Reference proteome</keyword>
<evidence type="ECO:0000313" key="2">
    <source>
        <dbReference type="Proteomes" id="UP000277204"/>
    </source>
</evidence>
<proteinExistence type="predicted"/>
<accession>A0A183MYL8</accession>